<dbReference type="RefSeq" id="XP_068368373.1">
    <property type="nucleotide sequence ID" value="XM_068497715.1"/>
</dbReference>
<evidence type="ECO:0000256" key="1">
    <source>
        <dbReference type="SAM" id="MobiDB-lite"/>
    </source>
</evidence>
<accession>A0A1J4L057</accession>
<reference evidence="3" key="1">
    <citation type="submission" date="2016-10" db="EMBL/GenBank/DDBJ databases">
        <authorList>
            <person name="Benchimol M."/>
            <person name="Almeida L.G."/>
            <person name="Vasconcelos A.T."/>
            <person name="Perreira-Neves A."/>
            <person name="Rosa I.A."/>
            <person name="Tasca T."/>
            <person name="Bogo M.R."/>
            <person name="de Souza W."/>
        </authorList>
    </citation>
    <scope>NUCLEOTIDE SEQUENCE [LARGE SCALE GENOMIC DNA]</scope>
    <source>
        <strain evidence="3">K</strain>
    </source>
</reference>
<keyword evidence="2" id="KW-0812">Transmembrane</keyword>
<dbReference type="Proteomes" id="UP000179807">
    <property type="component" value="Unassembled WGS sequence"/>
</dbReference>
<evidence type="ECO:0000313" key="3">
    <source>
        <dbReference type="EMBL" id="OHT15237.1"/>
    </source>
</evidence>
<feature type="compositionally biased region" description="Basic and acidic residues" evidence="1">
    <location>
        <begin position="1"/>
        <end position="25"/>
    </location>
</feature>
<organism evidence="3 4">
    <name type="scientific">Tritrichomonas foetus</name>
    <dbReference type="NCBI Taxonomy" id="1144522"/>
    <lineage>
        <taxon>Eukaryota</taxon>
        <taxon>Metamonada</taxon>
        <taxon>Parabasalia</taxon>
        <taxon>Tritrichomonadida</taxon>
        <taxon>Tritrichomonadidae</taxon>
        <taxon>Tritrichomonas</taxon>
    </lineage>
</organism>
<dbReference type="EMBL" id="MLAK01000250">
    <property type="protein sequence ID" value="OHT15237.1"/>
    <property type="molecule type" value="Genomic_DNA"/>
</dbReference>
<gene>
    <name evidence="3" type="ORF">TRFO_14264</name>
</gene>
<keyword evidence="4" id="KW-1185">Reference proteome</keyword>
<name>A0A1J4L057_9EUKA</name>
<keyword evidence="2" id="KW-1133">Transmembrane helix</keyword>
<evidence type="ECO:0000256" key="2">
    <source>
        <dbReference type="SAM" id="Phobius"/>
    </source>
</evidence>
<dbReference type="VEuPathDB" id="TrichDB:TRFO_14264"/>
<comment type="caution">
    <text evidence="3">The sequence shown here is derived from an EMBL/GenBank/DDBJ whole genome shotgun (WGS) entry which is preliminary data.</text>
</comment>
<protein>
    <recommendedName>
        <fullName evidence="5">Mid2 domain-containing protein</fullName>
    </recommendedName>
</protein>
<feature type="compositionally biased region" description="Low complexity" evidence="1">
    <location>
        <begin position="188"/>
        <end position="209"/>
    </location>
</feature>
<proteinExistence type="predicted"/>
<sequence length="209" mass="23369">MESSREKETTSEDKEQIPISQKEETIQYSSSSIDEDTDKLTLSMLEEPTTPRNEFNSDLETDERTRTEINSSIDAGDEEDNKSQTGMIVGVVIGVIVIIICIILVILFILKRKSNKEYSVDSGISVEMEDGALQLFETNNSNQPDSIIMTNTNFDNPFLDISDDQIATLIDNDDNIQNNSVYSEDSSDSYSSETDTTTTDQTETTTKDN</sequence>
<keyword evidence="2" id="KW-0472">Membrane</keyword>
<evidence type="ECO:0008006" key="5">
    <source>
        <dbReference type="Google" id="ProtNLM"/>
    </source>
</evidence>
<feature type="transmembrane region" description="Helical" evidence="2">
    <location>
        <begin position="87"/>
        <end position="110"/>
    </location>
</feature>
<feature type="region of interest" description="Disordered" evidence="1">
    <location>
        <begin position="1"/>
        <end position="81"/>
    </location>
</feature>
<dbReference type="AlphaFoldDB" id="A0A1J4L057"/>
<feature type="region of interest" description="Disordered" evidence="1">
    <location>
        <begin position="177"/>
        <end position="209"/>
    </location>
</feature>
<dbReference type="GeneID" id="94832419"/>
<evidence type="ECO:0000313" key="4">
    <source>
        <dbReference type="Proteomes" id="UP000179807"/>
    </source>
</evidence>